<evidence type="ECO:0000313" key="8">
    <source>
        <dbReference type="EMBL" id="GAI16840.1"/>
    </source>
</evidence>
<keyword evidence="4" id="KW-0804">Transcription</keyword>
<dbReference type="InterPro" id="IPR036388">
    <property type="entry name" value="WH-like_DNA-bd_sf"/>
</dbReference>
<dbReference type="PANTHER" id="PTHR30603">
    <property type="entry name" value="RNA POLYMERASE SIGMA FACTOR RPO"/>
    <property type="match status" value="1"/>
</dbReference>
<dbReference type="SUPFAM" id="SSF88659">
    <property type="entry name" value="Sigma3 and sigma4 domains of RNA polymerase sigma factors"/>
    <property type="match status" value="2"/>
</dbReference>
<dbReference type="InterPro" id="IPR013325">
    <property type="entry name" value="RNA_pol_sigma_r2"/>
</dbReference>
<dbReference type="GO" id="GO:0003677">
    <property type="term" value="F:DNA binding"/>
    <property type="evidence" value="ECO:0007669"/>
    <property type="project" value="UniProtKB-KW"/>
</dbReference>
<accession>X1MQ73</accession>
<protein>
    <recommendedName>
        <fullName evidence="9">RNA polymerase sigma-70 domain-containing protein</fullName>
    </recommendedName>
</protein>
<dbReference type="NCBIfam" id="TIGR02937">
    <property type="entry name" value="sigma70-ECF"/>
    <property type="match status" value="1"/>
</dbReference>
<evidence type="ECO:0000256" key="4">
    <source>
        <dbReference type="ARBA" id="ARBA00023163"/>
    </source>
</evidence>
<dbReference type="FunFam" id="1.10.601.10:FF:000001">
    <property type="entry name" value="RNA polymerase sigma factor SigA"/>
    <property type="match status" value="1"/>
</dbReference>
<feature type="domain" description="RNA polymerase sigma-70 region 1.2" evidence="5">
    <location>
        <begin position="25"/>
        <end position="55"/>
    </location>
</feature>
<dbReference type="InterPro" id="IPR014284">
    <property type="entry name" value="RNA_pol_sigma-70_dom"/>
</dbReference>
<keyword evidence="2" id="KW-0731">Sigma factor</keyword>
<dbReference type="InterPro" id="IPR009042">
    <property type="entry name" value="RNA_pol_sigma70_r1_2"/>
</dbReference>
<keyword evidence="1" id="KW-0805">Transcription regulation</keyword>
<evidence type="ECO:0000256" key="2">
    <source>
        <dbReference type="ARBA" id="ARBA00023082"/>
    </source>
</evidence>
<evidence type="ECO:0000259" key="6">
    <source>
        <dbReference type="Pfam" id="PF04539"/>
    </source>
</evidence>
<evidence type="ECO:0000256" key="1">
    <source>
        <dbReference type="ARBA" id="ARBA00023015"/>
    </source>
</evidence>
<dbReference type="GO" id="GO:0016987">
    <property type="term" value="F:sigma factor activity"/>
    <property type="evidence" value="ECO:0007669"/>
    <property type="project" value="UniProtKB-KW"/>
</dbReference>
<dbReference type="SUPFAM" id="SSF88946">
    <property type="entry name" value="Sigma2 domain of RNA polymerase sigma factors"/>
    <property type="match status" value="1"/>
</dbReference>
<dbReference type="AlphaFoldDB" id="X1MQ73"/>
<dbReference type="InterPro" id="IPR007624">
    <property type="entry name" value="RNA_pol_sigma70_r3"/>
</dbReference>
<evidence type="ECO:0000259" key="7">
    <source>
        <dbReference type="Pfam" id="PF04542"/>
    </source>
</evidence>
<dbReference type="Pfam" id="PF04539">
    <property type="entry name" value="Sigma70_r3"/>
    <property type="match status" value="1"/>
</dbReference>
<reference evidence="8" key="1">
    <citation type="journal article" date="2014" name="Front. Microbiol.">
        <title>High frequency of phylogenetically diverse reductive dehalogenase-homologous genes in deep subseafloor sedimentary metagenomes.</title>
        <authorList>
            <person name="Kawai M."/>
            <person name="Futagami T."/>
            <person name="Toyoda A."/>
            <person name="Takaki Y."/>
            <person name="Nishi S."/>
            <person name="Hori S."/>
            <person name="Arai W."/>
            <person name="Tsubouchi T."/>
            <person name="Morono Y."/>
            <person name="Uchiyama I."/>
            <person name="Ito T."/>
            <person name="Fujiyama A."/>
            <person name="Inagaki F."/>
            <person name="Takami H."/>
        </authorList>
    </citation>
    <scope>NUCLEOTIDE SEQUENCE</scope>
    <source>
        <strain evidence="8">Expedition CK06-06</strain>
    </source>
</reference>
<evidence type="ECO:0000256" key="3">
    <source>
        <dbReference type="ARBA" id="ARBA00023125"/>
    </source>
</evidence>
<dbReference type="Pfam" id="PF04542">
    <property type="entry name" value="Sigma70_r2"/>
    <property type="match status" value="1"/>
</dbReference>
<gene>
    <name evidence="8" type="ORF">S06H3_16478</name>
</gene>
<dbReference type="InterPro" id="IPR013324">
    <property type="entry name" value="RNA_pol_sigma_r3/r4-like"/>
</dbReference>
<dbReference type="PRINTS" id="PR00046">
    <property type="entry name" value="SIGMA70FCT"/>
</dbReference>
<dbReference type="Pfam" id="PF00140">
    <property type="entry name" value="Sigma70_r1_2"/>
    <property type="match status" value="1"/>
</dbReference>
<feature type="domain" description="RNA polymerase sigma-70 region 2" evidence="7">
    <location>
        <begin position="67"/>
        <end position="137"/>
    </location>
</feature>
<dbReference type="InterPro" id="IPR050239">
    <property type="entry name" value="Sigma-70_RNA_pol_init_factors"/>
</dbReference>
<dbReference type="InterPro" id="IPR007627">
    <property type="entry name" value="RNA_pol_sigma70_r2"/>
</dbReference>
<dbReference type="InterPro" id="IPR000943">
    <property type="entry name" value="RNA_pol_sigma70"/>
</dbReference>
<name>X1MQ73_9ZZZZ</name>
<evidence type="ECO:0008006" key="9">
    <source>
        <dbReference type="Google" id="ProtNLM"/>
    </source>
</evidence>
<dbReference type="Gene3D" id="1.10.10.10">
    <property type="entry name" value="Winged helix-like DNA-binding domain superfamily/Winged helix DNA-binding domain"/>
    <property type="match status" value="2"/>
</dbReference>
<feature type="domain" description="RNA polymerase sigma-70 region 3" evidence="6">
    <location>
        <begin position="146"/>
        <end position="220"/>
    </location>
</feature>
<dbReference type="EMBL" id="BARV01008155">
    <property type="protein sequence ID" value="GAI16840.1"/>
    <property type="molecule type" value="Genomic_DNA"/>
</dbReference>
<dbReference type="GO" id="GO:0006352">
    <property type="term" value="P:DNA-templated transcription initiation"/>
    <property type="evidence" value="ECO:0007669"/>
    <property type="project" value="InterPro"/>
</dbReference>
<dbReference type="PANTHER" id="PTHR30603:SF47">
    <property type="entry name" value="RNA POLYMERASE SIGMA FACTOR SIGD, CHLOROPLASTIC"/>
    <property type="match status" value="1"/>
</dbReference>
<evidence type="ECO:0000259" key="5">
    <source>
        <dbReference type="Pfam" id="PF00140"/>
    </source>
</evidence>
<feature type="non-terminal residue" evidence="8">
    <location>
        <position position="262"/>
    </location>
</feature>
<proteinExistence type="predicted"/>
<organism evidence="8">
    <name type="scientific">marine sediment metagenome</name>
    <dbReference type="NCBI Taxonomy" id="412755"/>
    <lineage>
        <taxon>unclassified sequences</taxon>
        <taxon>metagenomes</taxon>
        <taxon>ecological metagenomes</taxon>
    </lineage>
</organism>
<dbReference type="Gene3D" id="1.10.601.10">
    <property type="entry name" value="RNA Polymerase Primary Sigma Factor"/>
    <property type="match status" value="1"/>
</dbReference>
<keyword evidence="3" id="KW-0238">DNA-binding</keyword>
<sequence length="262" mass="29611">MPGREIGQELIEEVAESPDAERLPDSVSMYLGEIARFPLLNAEEEKLLGRQIKHGSKSEAQEARRRLIEANLRLVVSIAKNYISRGLSLMDLIQEGNIGLIRTVDKFDYQRGYKFSNYATWWIRQGITRAIADKGRTIRIPVHIVEVIRRLSTITHSLAQEYGREPTEKELAAEMQTSPKKVGQIIKATELPVSLEAPLKGESGYIGDFIKDKTTPQPPEVATNELLKQQLEDVLALLSARERRVIELRFGLGDDRNHTLAE</sequence>
<comment type="caution">
    <text evidence="8">The sequence shown here is derived from an EMBL/GenBank/DDBJ whole genome shotgun (WGS) entry which is preliminary data.</text>
</comment>